<organism evidence="1 2">
    <name type="scientific">Candidatus Harrisonbacteria bacterium CG10_big_fil_rev_8_21_14_0_10_44_23</name>
    <dbReference type="NCBI Taxonomy" id="1974585"/>
    <lineage>
        <taxon>Bacteria</taxon>
        <taxon>Candidatus Harrisoniibacteriota</taxon>
    </lineage>
</organism>
<comment type="caution">
    <text evidence="1">The sequence shown here is derived from an EMBL/GenBank/DDBJ whole genome shotgun (WGS) entry which is preliminary data.</text>
</comment>
<protein>
    <submittedName>
        <fullName evidence="1">Uncharacterized protein</fullName>
    </submittedName>
</protein>
<dbReference type="Pfam" id="PF16677">
    <property type="entry name" value="GP3_package"/>
    <property type="match status" value="1"/>
</dbReference>
<dbReference type="EMBL" id="PFBB01000002">
    <property type="protein sequence ID" value="PIR88827.1"/>
    <property type="molecule type" value="Genomic_DNA"/>
</dbReference>
<evidence type="ECO:0000313" key="1">
    <source>
        <dbReference type="EMBL" id="PIR88827.1"/>
    </source>
</evidence>
<dbReference type="InterPro" id="IPR032066">
    <property type="entry name" value="GP3_package"/>
</dbReference>
<evidence type="ECO:0000313" key="2">
    <source>
        <dbReference type="Proteomes" id="UP000229615"/>
    </source>
</evidence>
<name>A0A2H0UR17_9BACT</name>
<accession>A0A2H0UR17</accession>
<proteinExistence type="predicted"/>
<dbReference type="AlphaFoldDB" id="A0A2H0UR17"/>
<dbReference type="Proteomes" id="UP000229615">
    <property type="component" value="Unassembled WGS sequence"/>
</dbReference>
<gene>
    <name evidence="1" type="ORF">COU09_00145</name>
</gene>
<sequence>MTTKPKKYTREYVLGEVNDLLSRLRTSKEYVFKGELVEEKPYSRQRISEWADAFMEDEEISDTIRKIDDILETRAFVGGLKRQFSTAMVKFHLTNNHGWIDKPKIAESEKMTISKLLLAIDE</sequence>
<reference evidence="2" key="1">
    <citation type="submission" date="2017-09" db="EMBL/GenBank/DDBJ databases">
        <title>Depth-based differentiation of microbial function through sediment-hosted aquifers and enrichment of novel symbionts in the deep terrestrial subsurface.</title>
        <authorList>
            <person name="Probst A.J."/>
            <person name="Ladd B."/>
            <person name="Jarett J.K."/>
            <person name="Geller-Mcgrath D.E."/>
            <person name="Sieber C.M.K."/>
            <person name="Emerson J.B."/>
            <person name="Anantharaman K."/>
            <person name="Thomas B.C."/>
            <person name="Malmstrom R."/>
            <person name="Stieglmeier M."/>
            <person name="Klingl A."/>
            <person name="Woyke T."/>
            <person name="Ryan C.M."/>
            <person name="Banfield J.F."/>
        </authorList>
    </citation>
    <scope>NUCLEOTIDE SEQUENCE [LARGE SCALE GENOMIC DNA]</scope>
</reference>